<dbReference type="Gene3D" id="1.10.472.80">
    <property type="entry name" value="Ypt/Rab-GAP domain of gyp1p, domain 3"/>
    <property type="match status" value="1"/>
</dbReference>
<dbReference type="InterPro" id="IPR035969">
    <property type="entry name" value="Rab-GAP_TBC_sf"/>
</dbReference>
<dbReference type="STRING" id="106004.A0A1Y2FED5"/>
<dbReference type="Proteomes" id="UP000193467">
    <property type="component" value="Unassembled WGS sequence"/>
</dbReference>
<gene>
    <name evidence="3" type="ORF">BCR35DRAFT_313697</name>
</gene>
<dbReference type="EMBL" id="MCGR01000021">
    <property type="protein sequence ID" value="ORY82308.1"/>
    <property type="molecule type" value="Genomic_DNA"/>
</dbReference>
<dbReference type="GO" id="GO:0005096">
    <property type="term" value="F:GTPase activator activity"/>
    <property type="evidence" value="ECO:0007669"/>
    <property type="project" value="TreeGrafter"/>
</dbReference>
<dbReference type="Pfam" id="PF00566">
    <property type="entry name" value="RabGAP-TBC"/>
    <property type="match status" value="1"/>
</dbReference>
<dbReference type="PANTHER" id="PTHR47219:SF15">
    <property type="entry name" value="TBC1 DOMAIN FAMILY MEMBER 12 ISOFORM X1"/>
    <property type="match status" value="1"/>
</dbReference>
<organism evidence="3 4">
    <name type="scientific">Leucosporidium creatinivorum</name>
    <dbReference type="NCBI Taxonomy" id="106004"/>
    <lineage>
        <taxon>Eukaryota</taxon>
        <taxon>Fungi</taxon>
        <taxon>Dikarya</taxon>
        <taxon>Basidiomycota</taxon>
        <taxon>Pucciniomycotina</taxon>
        <taxon>Microbotryomycetes</taxon>
        <taxon>Leucosporidiales</taxon>
        <taxon>Leucosporidium</taxon>
    </lineage>
</organism>
<dbReference type="InParanoid" id="A0A1Y2FED5"/>
<keyword evidence="1" id="KW-0175">Coiled coil</keyword>
<evidence type="ECO:0000313" key="3">
    <source>
        <dbReference type="EMBL" id="ORY82308.1"/>
    </source>
</evidence>
<dbReference type="InterPro" id="IPR050302">
    <property type="entry name" value="Rab_GAP_TBC_domain"/>
</dbReference>
<feature type="domain" description="Rab-GAP TBC" evidence="2">
    <location>
        <begin position="109"/>
        <end position="307"/>
    </location>
</feature>
<evidence type="ECO:0000313" key="4">
    <source>
        <dbReference type="Proteomes" id="UP000193467"/>
    </source>
</evidence>
<keyword evidence="4" id="KW-1185">Reference proteome</keyword>
<name>A0A1Y2FED5_9BASI</name>
<dbReference type="Gene3D" id="1.10.8.270">
    <property type="entry name" value="putative rabgap domain of human tbc1 domain family member 14 like domains"/>
    <property type="match status" value="1"/>
</dbReference>
<dbReference type="OrthoDB" id="289721at2759"/>
<dbReference type="InterPro" id="IPR000195">
    <property type="entry name" value="Rab-GAP-TBC_dom"/>
</dbReference>
<dbReference type="GO" id="GO:0031267">
    <property type="term" value="F:small GTPase binding"/>
    <property type="evidence" value="ECO:0007669"/>
    <property type="project" value="TreeGrafter"/>
</dbReference>
<accession>A0A1Y2FED5</accession>
<dbReference type="SMART" id="SM00164">
    <property type="entry name" value="TBC"/>
    <property type="match status" value="1"/>
</dbReference>
<evidence type="ECO:0000256" key="1">
    <source>
        <dbReference type="SAM" id="Coils"/>
    </source>
</evidence>
<dbReference type="SUPFAM" id="SSF47923">
    <property type="entry name" value="Ypt/Rab-GAP domain of gyp1p"/>
    <property type="match status" value="2"/>
</dbReference>
<feature type="coiled-coil region" evidence="1">
    <location>
        <begin position="34"/>
        <end position="64"/>
    </location>
</feature>
<dbReference type="PANTHER" id="PTHR47219">
    <property type="entry name" value="RAB GTPASE-ACTIVATING PROTEIN 1-LIKE"/>
    <property type="match status" value="1"/>
</dbReference>
<evidence type="ECO:0000259" key="2">
    <source>
        <dbReference type="PROSITE" id="PS50086"/>
    </source>
</evidence>
<dbReference type="AlphaFoldDB" id="A0A1Y2FED5"/>
<protein>
    <submittedName>
        <fullName evidence="3">Rab-GTPase-TBC domain-domain-containing protein</fullName>
    </submittedName>
</protein>
<dbReference type="Gene3D" id="1.10.10.750">
    <property type="entry name" value="Ypt/Rab-GAP domain of gyp1p, domain 1"/>
    <property type="match status" value="1"/>
</dbReference>
<proteinExistence type="predicted"/>
<dbReference type="PROSITE" id="PS50086">
    <property type="entry name" value="TBC_RABGAP"/>
    <property type="match status" value="1"/>
</dbReference>
<sequence length="408" mass="46246">MDAGKQPRLGTSTPNVLQKLVSMTRQRDLPPKAKEEEKKHLRELEEMRTAAKEAEKRRQATLASAAAARTARIASAFPTWESSILPNWRVVLHHDSEGLSLRKLWWEGTMPVRWRGRLWGLCVGNGLAVSKGSYSGHLDKARKAVGEGRWEEVVERLERDVEETLPTLKLFQKGGVMHDELVDVLLAYTMYASSVSLRPPRYPVGIACPAAMLLVNMPVVDAWVSLVNLVNKSYLKSFYSEDTEECEAYCRIFDTLLADSMPKIYENFSKEVVRPALYLAPWLTSVYVRFLPLDLATRIFDIFLLEGDSFLFRVALVLLQILEPRLFNPVQAELDAVFKGSDRGAVAIVRRQRASAGAGEDGEIEVQVEEVYTEMGVTEEAVFRGLEEMVWREETWDRLVTRELPEAD</sequence>
<comment type="caution">
    <text evidence="3">The sequence shown here is derived from an EMBL/GenBank/DDBJ whole genome shotgun (WGS) entry which is preliminary data.</text>
</comment>
<reference evidence="3 4" key="1">
    <citation type="submission" date="2016-07" db="EMBL/GenBank/DDBJ databases">
        <title>Pervasive Adenine N6-methylation of Active Genes in Fungi.</title>
        <authorList>
            <consortium name="DOE Joint Genome Institute"/>
            <person name="Mondo S.J."/>
            <person name="Dannebaum R.O."/>
            <person name="Kuo R.C."/>
            <person name="Labutti K."/>
            <person name="Haridas S."/>
            <person name="Kuo A."/>
            <person name="Salamov A."/>
            <person name="Ahrendt S.R."/>
            <person name="Lipzen A."/>
            <person name="Sullivan W."/>
            <person name="Andreopoulos W.B."/>
            <person name="Clum A."/>
            <person name="Lindquist E."/>
            <person name="Daum C."/>
            <person name="Ramamoorthy G.K."/>
            <person name="Gryganskyi A."/>
            <person name="Culley D."/>
            <person name="Magnuson J.K."/>
            <person name="James T.Y."/>
            <person name="O'Malley M.A."/>
            <person name="Stajich J.E."/>
            <person name="Spatafora J.W."/>
            <person name="Visel A."/>
            <person name="Grigoriev I.V."/>
        </authorList>
    </citation>
    <scope>NUCLEOTIDE SEQUENCE [LARGE SCALE GENOMIC DNA]</scope>
    <source>
        <strain evidence="3 4">62-1032</strain>
    </source>
</reference>